<sequence length="107" mass="11493">MQPPKLPPAVEFLLRHAAIGFGLAALLVMALFWADPGGIAQVLQRAPGHPWPTLLLWFFCGLTLGGVQIGIAMMLQHGPPDDDDRGGGRRDPLLVPIPVRAQASRRG</sequence>
<reference evidence="3 4" key="1">
    <citation type="journal article" date="2016" name="J. Microbiol.">
        <title>Dankookia rubra gen. nov., sp. nov., an alphaproteobacterium isolated from sediment of a shallow stream.</title>
        <authorList>
            <person name="Kim W.H."/>
            <person name="Kim D.H."/>
            <person name="Kang K."/>
            <person name="Ahn T.Y."/>
        </authorList>
    </citation>
    <scope>NUCLEOTIDE SEQUENCE [LARGE SCALE GENOMIC DNA]</scope>
    <source>
        <strain evidence="3 4">JCM30602</strain>
    </source>
</reference>
<proteinExistence type="predicted"/>
<feature type="transmembrane region" description="Helical" evidence="2">
    <location>
        <begin position="54"/>
        <end position="75"/>
    </location>
</feature>
<feature type="transmembrane region" description="Helical" evidence="2">
    <location>
        <begin position="12"/>
        <end position="34"/>
    </location>
</feature>
<dbReference type="EMBL" id="SMSJ01000089">
    <property type="protein sequence ID" value="TDH58923.1"/>
    <property type="molecule type" value="Genomic_DNA"/>
</dbReference>
<organism evidence="3 4">
    <name type="scientific">Dankookia rubra</name>
    <dbReference type="NCBI Taxonomy" id="1442381"/>
    <lineage>
        <taxon>Bacteria</taxon>
        <taxon>Pseudomonadati</taxon>
        <taxon>Pseudomonadota</taxon>
        <taxon>Alphaproteobacteria</taxon>
        <taxon>Acetobacterales</taxon>
        <taxon>Roseomonadaceae</taxon>
        <taxon>Dankookia</taxon>
    </lineage>
</organism>
<evidence type="ECO:0000256" key="2">
    <source>
        <dbReference type="SAM" id="Phobius"/>
    </source>
</evidence>
<evidence type="ECO:0000313" key="3">
    <source>
        <dbReference type="EMBL" id="TDH58923.1"/>
    </source>
</evidence>
<gene>
    <name evidence="3" type="ORF">E2C06_29985</name>
</gene>
<name>A0A4R5Q8I1_9PROT</name>
<feature type="region of interest" description="Disordered" evidence="1">
    <location>
        <begin position="78"/>
        <end position="107"/>
    </location>
</feature>
<protein>
    <submittedName>
        <fullName evidence="3">Uncharacterized protein</fullName>
    </submittedName>
</protein>
<keyword evidence="4" id="KW-1185">Reference proteome</keyword>
<keyword evidence="2" id="KW-0472">Membrane</keyword>
<dbReference type="OrthoDB" id="8115457at2"/>
<evidence type="ECO:0000256" key="1">
    <source>
        <dbReference type="SAM" id="MobiDB-lite"/>
    </source>
</evidence>
<keyword evidence="2" id="KW-1133">Transmembrane helix</keyword>
<accession>A0A4R5Q8I1</accession>
<dbReference type="AlphaFoldDB" id="A0A4R5Q8I1"/>
<evidence type="ECO:0000313" key="4">
    <source>
        <dbReference type="Proteomes" id="UP000295096"/>
    </source>
</evidence>
<dbReference type="Proteomes" id="UP000295096">
    <property type="component" value="Unassembled WGS sequence"/>
</dbReference>
<dbReference type="RefSeq" id="WP_133292250.1">
    <property type="nucleotide sequence ID" value="NZ_SMSJ01000089.1"/>
</dbReference>
<comment type="caution">
    <text evidence="3">The sequence shown here is derived from an EMBL/GenBank/DDBJ whole genome shotgun (WGS) entry which is preliminary data.</text>
</comment>
<keyword evidence="2" id="KW-0812">Transmembrane</keyword>